<dbReference type="AlphaFoldDB" id="Q50092"/>
<reference evidence="1" key="2">
    <citation type="submission" date="1995-04" db="EMBL/GenBank/DDBJ databases">
        <authorList>
            <person name="Smith D.R."/>
        </authorList>
    </citation>
    <scope>NUCLEOTIDE SEQUENCE</scope>
</reference>
<dbReference type="EMBL" id="U15183">
    <property type="protein sequence ID" value="AAA63028.1"/>
    <property type="molecule type" value="Genomic_DNA"/>
</dbReference>
<proteinExistence type="predicted"/>
<organism evidence="1">
    <name type="scientific">Mycobacterium leprae</name>
    <dbReference type="NCBI Taxonomy" id="1769"/>
    <lineage>
        <taxon>Bacteria</taxon>
        <taxon>Bacillati</taxon>
        <taxon>Actinomycetota</taxon>
        <taxon>Actinomycetes</taxon>
        <taxon>Mycobacteriales</taxon>
        <taxon>Mycobacteriaceae</taxon>
        <taxon>Mycobacterium</taxon>
    </lineage>
</organism>
<sequence>MHRQPRVLVARYLVIKTRVYRPVIRSLRGSGYSEETTQDVYLQGVVSGVRIVL</sequence>
<reference evidence="1" key="1">
    <citation type="submission" date="1994-09" db="EMBL/GenBank/DDBJ databases">
        <authorList>
            <person name="Robison K."/>
        </authorList>
    </citation>
    <scope>NUCLEOTIDE SEQUENCE</scope>
</reference>
<name>Q50092_MYCLR</name>
<accession>Q50092</accession>
<protein>
    <submittedName>
        <fullName evidence="1">U1740ah</fullName>
    </submittedName>
</protein>
<evidence type="ECO:0000313" key="1">
    <source>
        <dbReference type="EMBL" id="AAA63028.1"/>
    </source>
</evidence>